<evidence type="ECO:0000256" key="1">
    <source>
        <dbReference type="SAM" id="SignalP"/>
    </source>
</evidence>
<evidence type="ECO:0000313" key="3">
    <source>
        <dbReference type="Proteomes" id="UP000664132"/>
    </source>
</evidence>
<comment type="caution">
    <text evidence="2">The sequence shown here is derived from an EMBL/GenBank/DDBJ whole genome shotgun (WGS) entry which is preliminary data.</text>
</comment>
<dbReference type="Pfam" id="PF11327">
    <property type="entry name" value="Egh16-like"/>
    <property type="match status" value="1"/>
</dbReference>
<evidence type="ECO:0008006" key="4">
    <source>
        <dbReference type="Google" id="ProtNLM"/>
    </source>
</evidence>
<protein>
    <recommendedName>
        <fullName evidence="4">Cell surface protein</fullName>
    </recommendedName>
</protein>
<sequence length="294" mass="29465">MQYTSTILCAAFAVTSVMSHALITEIKGANAVTMPGLTVTDGTPRDCPSAGCGAQSDTSILRANEMGTAKASALGRTKNDGPVDAAKMMAVFMDGAANVTAREIHEANNVYKRQLGKLFGGGAAGGAAGGATDKGVKTPAGTTETGVAAAAGVGASDGLPTASDSGEITMTMHQCNQDGAGPFNAQIDATSGGTDPAAFKEAEVTQNVPGIAAGFSAATTTDYQVKVQMPAGMTCSGTVGSASNVCVVRMANKTPAGPFGGAAAFTQSAAAKKRAIEYNLSKRRNARSLQNKKN</sequence>
<keyword evidence="3" id="KW-1185">Reference proteome</keyword>
<dbReference type="PANTHER" id="PTHR34618">
    <property type="entry name" value="SURFACE PROTEIN MAS1, PUTATIVE-RELATED"/>
    <property type="match status" value="1"/>
</dbReference>
<reference evidence="2" key="1">
    <citation type="submission" date="2021-02" db="EMBL/GenBank/DDBJ databases">
        <title>Genome sequence Cadophora malorum strain M34.</title>
        <authorList>
            <person name="Stefanovic E."/>
            <person name="Vu D."/>
            <person name="Scully C."/>
            <person name="Dijksterhuis J."/>
            <person name="Roader J."/>
            <person name="Houbraken J."/>
        </authorList>
    </citation>
    <scope>NUCLEOTIDE SEQUENCE</scope>
    <source>
        <strain evidence="2">M34</strain>
    </source>
</reference>
<evidence type="ECO:0000313" key="2">
    <source>
        <dbReference type="EMBL" id="KAG4421289.1"/>
    </source>
</evidence>
<organism evidence="2 3">
    <name type="scientific">Cadophora malorum</name>
    <dbReference type="NCBI Taxonomy" id="108018"/>
    <lineage>
        <taxon>Eukaryota</taxon>
        <taxon>Fungi</taxon>
        <taxon>Dikarya</taxon>
        <taxon>Ascomycota</taxon>
        <taxon>Pezizomycotina</taxon>
        <taxon>Leotiomycetes</taxon>
        <taxon>Helotiales</taxon>
        <taxon>Ploettnerulaceae</taxon>
        <taxon>Cadophora</taxon>
    </lineage>
</organism>
<dbReference type="AlphaFoldDB" id="A0A8H7WBI6"/>
<dbReference type="InterPro" id="IPR021476">
    <property type="entry name" value="Egh16-like"/>
</dbReference>
<dbReference type="OrthoDB" id="5310497at2759"/>
<dbReference type="Proteomes" id="UP000664132">
    <property type="component" value="Unassembled WGS sequence"/>
</dbReference>
<feature type="signal peptide" evidence="1">
    <location>
        <begin position="1"/>
        <end position="19"/>
    </location>
</feature>
<dbReference type="PANTHER" id="PTHR34618:SF1">
    <property type="entry name" value="SECRETED PROTEIN"/>
    <property type="match status" value="1"/>
</dbReference>
<name>A0A8H7WBI6_9HELO</name>
<dbReference type="EMBL" id="JAFJYH010000068">
    <property type="protein sequence ID" value="KAG4421289.1"/>
    <property type="molecule type" value="Genomic_DNA"/>
</dbReference>
<feature type="chain" id="PRO_5034440306" description="Cell surface protein" evidence="1">
    <location>
        <begin position="20"/>
        <end position="294"/>
    </location>
</feature>
<gene>
    <name evidence="2" type="ORF">IFR04_005591</name>
</gene>
<proteinExistence type="predicted"/>
<accession>A0A8H7WBI6</accession>
<keyword evidence="1" id="KW-0732">Signal</keyword>